<reference evidence="2" key="1">
    <citation type="submission" date="2021-01" db="EMBL/GenBank/DDBJ databases">
        <authorList>
            <person name="Kaushik A."/>
        </authorList>
    </citation>
    <scope>NUCLEOTIDE SEQUENCE</scope>
    <source>
        <strain evidence="2">AG5</strain>
    </source>
</reference>
<comment type="caution">
    <text evidence="2">The sequence shown here is derived from an EMBL/GenBank/DDBJ whole genome shotgun (WGS) entry which is preliminary data.</text>
</comment>
<sequence>MAEEGSRPEFAARGGWSAIRVFDLVIWESVLVTTMKERRRRRIQRAQTTAQNPSRYRCVPLLGVPFNPASRSAPTPKFTHPLTPETTQSSSRPDERVTSEAMSHPTFESVSHSYSLHESTSHLIVDVLFSRQRVAMFKKPRSPKDTPNTAPRLLVQGTCYGSLDRPVARATAWMQHHTEVAHHLIQQNVREEGGRGVLTSDILAVRARFNLTANFVVSEVVLAHLTQWMALVNKLILIAWACPAFGSSSHETALAWGGNVENAYVQGSTWFRPSTDNFQLVCDQTISLTHDCRVDAPPERGSEQLVGCVPFLDIYVL</sequence>
<evidence type="ECO:0000256" key="1">
    <source>
        <dbReference type="SAM" id="MobiDB-lite"/>
    </source>
</evidence>
<protein>
    <submittedName>
        <fullName evidence="2">Uncharacterized protein</fullName>
    </submittedName>
</protein>
<evidence type="ECO:0000313" key="2">
    <source>
        <dbReference type="EMBL" id="CAE7134573.1"/>
    </source>
</evidence>
<proteinExistence type="predicted"/>
<feature type="region of interest" description="Disordered" evidence="1">
    <location>
        <begin position="70"/>
        <end position="104"/>
    </location>
</feature>
<dbReference type="Proteomes" id="UP000663827">
    <property type="component" value="Unassembled WGS sequence"/>
</dbReference>
<organism evidence="2 3">
    <name type="scientific">Rhizoctonia solani</name>
    <dbReference type="NCBI Taxonomy" id="456999"/>
    <lineage>
        <taxon>Eukaryota</taxon>
        <taxon>Fungi</taxon>
        <taxon>Dikarya</taxon>
        <taxon>Basidiomycota</taxon>
        <taxon>Agaricomycotina</taxon>
        <taxon>Agaricomycetes</taxon>
        <taxon>Cantharellales</taxon>
        <taxon>Ceratobasidiaceae</taxon>
        <taxon>Rhizoctonia</taxon>
    </lineage>
</organism>
<gene>
    <name evidence="2" type="ORF">RDB_LOCUS67566</name>
</gene>
<dbReference type="EMBL" id="CAJNJQ010001352">
    <property type="protein sequence ID" value="CAE7134573.1"/>
    <property type="molecule type" value="Genomic_DNA"/>
</dbReference>
<accession>A0A8H3E3V7</accession>
<evidence type="ECO:0000313" key="3">
    <source>
        <dbReference type="Proteomes" id="UP000663827"/>
    </source>
</evidence>
<name>A0A8H3E3V7_9AGAM</name>
<dbReference type="AlphaFoldDB" id="A0A8H3E3V7"/>